<sequence length="195" mass="21368">MSEHAKRRDDERTVAGGHRMMRRADREVADAAAIGAIIAGCDIVDMAYADAEGLTVVPLNFGYEYDGDAARLTLWMHSAARGRKIDAIRAAGNRLPVAFTMRTDCEVLEGRTACNWGEAFKSIVGTGVASIVDDMDEARRGLQLLMAHQAHMPHVEFTDAQVRAVTVWKVESDRITAKSHPRPVRGHTPGTDVSR</sequence>
<dbReference type="Proteomes" id="UP000374630">
    <property type="component" value="Unassembled WGS sequence"/>
</dbReference>
<name>A0A5J5E4G9_9BIFI</name>
<evidence type="ECO:0000313" key="3">
    <source>
        <dbReference type="EMBL" id="KAA8824065.1"/>
    </source>
</evidence>
<dbReference type="EMBL" id="RZOA01000004">
    <property type="protein sequence ID" value="KAA8824065.1"/>
    <property type="molecule type" value="Genomic_DNA"/>
</dbReference>
<dbReference type="InterPro" id="IPR024747">
    <property type="entry name" value="Pyridox_Oxase-rel"/>
</dbReference>
<reference evidence="4 5" key="1">
    <citation type="journal article" date="2019" name="Syst. Appl. Microbiol.">
        <title>Characterization of Bifidobacterium species in feaces of the Egyptian fruit bat: Description of B. vespertilionis sp. nov. and B. rousetti sp. nov.</title>
        <authorList>
            <person name="Modesto M."/>
            <person name="Satti M."/>
            <person name="Watanabe K."/>
            <person name="Puglisi E."/>
            <person name="Morelli L."/>
            <person name="Huang C.-H."/>
            <person name="Liou J.-S."/>
            <person name="Miyashita M."/>
            <person name="Tamura T."/>
            <person name="Saito S."/>
            <person name="Mori K."/>
            <person name="Huang L."/>
            <person name="Sciavilla P."/>
            <person name="Sandri C."/>
            <person name="Spiezio C."/>
            <person name="Vitali F."/>
            <person name="Cavalieri D."/>
            <person name="Perpetuini G."/>
            <person name="Tofalo R."/>
            <person name="Bonetti A."/>
            <person name="Arita M."/>
            <person name="Mattarelli P."/>
        </authorList>
    </citation>
    <scope>NUCLEOTIDE SEQUENCE [LARGE SCALE GENOMIC DNA]</scope>
    <source>
        <strain evidence="2 5">RST16</strain>
        <strain evidence="3 4">RST8</strain>
    </source>
</reference>
<dbReference type="PANTHER" id="PTHR34071">
    <property type="entry name" value="5-NITROIMIDAZOLE ANTIBIOTICS RESISTANCE PROTEIN, NIMA-FAMILY-RELATED PROTEIN-RELATED"/>
    <property type="match status" value="1"/>
</dbReference>
<dbReference type="RefSeq" id="WP_150353472.1">
    <property type="nucleotide sequence ID" value="NZ_RZNZ01000001.1"/>
</dbReference>
<dbReference type="Gene3D" id="2.30.110.10">
    <property type="entry name" value="Electron Transport, Fmn-binding Protein, Chain A"/>
    <property type="match status" value="1"/>
</dbReference>
<evidence type="ECO:0000313" key="2">
    <source>
        <dbReference type="EMBL" id="KAA8822650.1"/>
    </source>
</evidence>
<dbReference type="InterPro" id="IPR012349">
    <property type="entry name" value="Split_barrel_FMN-bd"/>
</dbReference>
<evidence type="ECO:0000313" key="4">
    <source>
        <dbReference type="Proteomes" id="UP000345527"/>
    </source>
</evidence>
<dbReference type="PANTHER" id="PTHR34071:SF2">
    <property type="entry name" value="FLAVIN-NUCLEOTIDE-BINDING PROTEIN"/>
    <property type="match status" value="1"/>
</dbReference>
<dbReference type="Pfam" id="PF12900">
    <property type="entry name" value="Pyridox_ox_2"/>
    <property type="match status" value="1"/>
</dbReference>
<dbReference type="OrthoDB" id="9794935at2"/>
<accession>A0A5J5E4G9</accession>
<dbReference type="EMBL" id="RZNZ01000001">
    <property type="protein sequence ID" value="KAA8822650.1"/>
    <property type="molecule type" value="Genomic_DNA"/>
</dbReference>
<evidence type="ECO:0000313" key="5">
    <source>
        <dbReference type="Proteomes" id="UP000374630"/>
    </source>
</evidence>
<comment type="caution">
    <text evidence="3">The sequence shown here is derived from an EMBL/GenBank/DDBJ whole genome shotgun (WGS) entry which is preliminary data.</text>
</comment>
<dbReference type="AlphaFoldDB" id="A0A5J5E4G9"/>
<protein>
    <submittedName>
        <fullName evidence="3">Flavin-nucleotide-binding protein</fullName>
    </submittedName>
</protein>
<dbReference type="SUPFAM" id="SSF50475">
    <property type="entry name" value="FMN-binding split barrel"/>
    <property type="match status" value="1"/>
</dbReference>
<gene>
    <name evidence="3" type="ORF">EM848_02690</name>
    <name evidence="2" type="ORF">EMO90_01345</name>
</gene>
<feature type="region of interest" description="Disordered" evidence="1">
    <location>
        <begin position="176"/>
        <end position="195"/>
    </location>
</feature>
<keyword evidence="5" id="KW-1185">Reference proteome</keyword>
<dbReference type="Proteomes" id="UP000345527">
    <property type="component" value="Unassembled WGS sequence"/>
</dbReference>
<proteinExistence type="predicted"/>
<evidence type="ECO:0000256" key="1">
    <source>
        <dbReference type="SAM" id="MobiDB-lite"/>
    </source>
</evidence>
<organism evidence="3 4">
    <name type="scientific">Bifidobacterium vespertilionis</name>
    <dbReference type="NCBI Taxonomy" id="2562524"/>
    <lineage>
        <taxon>Bacteria</taxon>
        <taxon>Bacillati</taxon>
        <taxon>Actinomycetota</taxon>
        <taxon>Actinomycetes</taxon>
        <taxon>Bifidobacteriales</taxon>
        <taxon>Bifidobacteriaceae</taxon>
        <taxon>Bifidobacterium</taxon>
    </lineage>
</organism>